<organism evidence="6 7">
    <name type="scientific">Alienimonas californiensis</name>
    <dbReference type="NCBI Taxonomy" id="2527989"/>
    <lineage>
        <taxon>Bacteria</taxon>
        <taxon>Pseudomonadati</taxon>
        <taxon>Planctomycetota</taxon>
        <taxon>Planctomycetia</taxon>
        <taxon>Planctomycetales</taxon>
        <taxon>Planctomycetaceae</taxon>
        <taxon>Alienimonas</taxon>
    </lineage>
</organism>
<keyword evidence="7" id="KW-1185">Reference proteome</keyword>
<protein>
    <submittedName>
        <fullName evidence="6">Alkaline phosphatase 4</fullName>
        <ecNumber evidence="6">3.1.3.1</ecNumber>
    </submittedName>
</protein>
<evidence type="ECO:0000256" key="1">
    <source>
        <dbReference type="ARBA" id="ARBA00022553"/>
    </source>
</evidence>
<feature type="binding site" evidence="3">
    <location>
        <position position="537"/>
    </location>
    <ligand>
        <name>Zn(2+)</name>
        <dbReference type="ChEBI" id="CHEBI:29105"/>
        <label>2</label>
    </ligand>
</feature>
<feature type="chain" id="PRO_5022091796" evidence="5">
    <location>
        <begin position="30"/>
        <end position="560"/>
    </location>
</feature>
<keyword evidence="3" id="KW-0862">Zinc</keyword>
<dbReference type="PANTHER" id="PTHR11596">
    <property type="entry name" value="ALKALINE PHOSPHATASE"/>
    <property type="match status" value="1"/>
</dbReference>
<evidence type="ECO:0000313" key="7">
    <source>
        <dbReference type="Proteomes" id="UP000318741"/>
    </source>
</evidence>
<dbReference type="PANTHER" id="PTHR11596:SF5">
    <property type="entry name" value="ALKALINE PHOSPHATASE"/>
    <property type="match status" value="1"/>
</dbReference>
<dbReference type="EMBL" id="CP036265">
    <property type="protein sequence ID" value="QDT14418.1"/>
    <property type="molecule type" value="Genomic_DNA"/>
</dbReference>
<keyword evidence="3" id="KW-0460">Magnesium</keyword>
<feature type="binding site" evidence="3">
    <location>
        <position position="492"/>
    </location>
    <ligand>
        <name>Zn(2+)</name>
        <dbReference type="ChEBI" id="CHEBI:29105"/>
        <label>2</label>
    </ligand>
</feature>
<sequence precursor="true">MTKSRSNRRPSLWLPFVLLACGAVVPASAPGGDAVRELQERAIEEGVSPAAHWGWRPDTYTLWGTHSNRLIPIYTYGTAGAGVDLDDYTGANSAYRSGEKLIRLYGRPPANTLNPEAEYLDQTNVFELQRAALQAGKKHIFLIVFDGMDWQTTRAAAIYNTRRIPYSSGRGTGTHFQEYDANGTSQFGFMVTSPHNDGTDVDVDAQRVLNPGGALAGGYDPARAGADPWTPGEDLEYLVSGPKFSSNRHAYTDSASSAVSMTAGIKTYNNAVNVDAEGRRVRTIAHMAQEQGLAVGAVSSVPISHATPAAAYAHNVHRNDYQDLTRDLLGLPSISHPDRPLPGLDVLIGGGYGADRDQDSGQGENYVPGNSYLAAEDRRQVDVEHGGRYVVAYRTPGVSGAERLMEAAEQAAAESQRLLGFYGTKTGKGHLPFQTADGGYDPTAGRTKKAEEYSPADLSENPTLADMTRAALTVLERDPEGFWLMVEPGDVDWANHDNNLDNSIGAVNSGDAAVKVVTDWVERHSNWEESVMIVTADHGHYLVLDRPELLTPQPEAAAAE</sequence>
<feature type="binding site" evidence="3">
    <location>
        <position position="487"/>
    </location>
    <ligand>
        <name>Mg(2+)</name>
        <dbReference type="ChEBI" id="CHEBI:18420"/>
    </ligand>
</feature>
<dbReference type="KEGG" id="acaf:CA12_04910"/>
<feature type="region of interest" description="Disordered" evidence="4">
    <location>
        <begin position="432"/>
        <end position="460"/>
    </location>
</feature>
<proteinExistence type="predicted"/>
<feature type="binding site" evidence="3">
    <location>
        <position position="496"/>
    </location>
    <ligand>
        <name>Zn(2+)</name>
        <dbReference type="ChEBI" id="CHEBI:29105"/>
        <label>2</label>
    </ligand>
</feature>
<dbReference type="RefSeq" id="WP_145357236.1">
    <property type="nucleotide sequence ID" value="NZ_CP036265.1"/>
</dbReference>
<dbReference type="AlphaFoldDB" id="A0A517P4V9"/>
<accession>A0A517P4V9</accession>
<keyword evidence="5" id="KW-0732">Signal</keyword>
<dbReference type="SUPFAM" id="SSF53649">
    <property type="entry name" value="Alkaline phosphatase-like"/>
    <property type="match status" value="1"/>
</dbReference>
<feature type="binding site" evidence="3">
    <location>
        <position position="307"/>
    </location>
    <ligand>
        <name>Mg(2+)</name>
        <dbReference type="ChEBI" id="CHEBI:18420"/>
    </ligand>
</feature>
<keyword evidence="6" id="KW-0378">Hydrolase</keyword>
<dbReference type="CDD" id="cd16012">
    <property type="entry name" value="ALP"/>
    <property type="match status" value="1"/>
</dbReference>
<keyword evidence="1" id="KW-0597">Phosphoprotein</keyword>
<dbReference type="SMART" id="SM00098">
    <property type="entry name" value="alkPPc"/>
    <property type="match status" value="1"/>
</dbReference>
<dbReference type="Pfam" id="PF00245">
    <property type="entry name" value="Alk_phosphatase"/>
    <property type="match status" value="1"/>
</dbReference>
<evidence type="ECO:0000256" key="4">
    <source>
        <dbReference type="SAM" id="MobiDB-lite"/>
    </source>
</evidence>
<feature type="active site" description="Phosphoserine intermediate" evidence="2">
    <location>
        <position position="254"/>
    </location>
</feature>
<evidence type="ECO:0000313" key="6">
    <source>
        <dbReference type="EMBL" id="QDT14418.1"/>
    </source>
</evidence>
<reference evidence="6 7" key="1">
    <citation type="submission" date="2019-02" db="EMBL/GenBank/DDBJ databases">
        <title>Deep-cultivation of Planctomycetes and their phenomic and genomic characterization uncovers novel biology.</title>
        <authorList>
            <person name="Wiegand S."/>
            <person name="Jogler M."/>
            <person name="Boedeker C."/>
            <person name="Pinto D."/>
            <person name="Vollmers J."/>
            <person name="Rivas-Marin E."/>
            <person name="Kohn T."/>
            <person name="Peeters S.H."/>
            <person name="Heuer A."/>
            <person name="Rast P."/>
            <person name="Oberbeckmann S."/>
            <person name="Bunk B."/>
            <person name="Jeske O."/>
            <person name="Meyerdierks A."/>
            <person name="Storesund J.E."/>
            <person name="Kallscheuer N."/>
            <person name="Luecker S."/>
            <person name="Lage O.M."/>
            <person name="Pohl T."/>
            <person name="Merkel B.J."/>
            <person name="Hornburger P."/>
            <person name="Mueller R.-W."/>
            <person name="Bruemmer F."/>
            <person name="Labrenz M."/>
            <person name="Spormann A.M."/>
            <person name="Op den Camp H."/>
            <person name="Overmann J."/>
            <person name="Amann R."/>
            <person name="Jetten M.S.M."/>
            <person name="Mascher T."/>
            <person name="Medema M.H."/>
            <person name="Devos D.P."/>
            <person name="Kaster A.-K."/>
            <person name="Ovreas L."/>
            <person name="Rohde M."/>
            <person name="Galperin M.Y."/>
            <person name="Jogler C."/>
        </authorList>
    </citation>
    <scope>NUCLEOTIDE SEQUENCE [LARGE SCALE GENOMIC DNA]</scope>
    <source>
        <strain evidence="6 7">CA12</strain>
    </source>
</reference>
<comment type="cofactor">
    <cofactor evidence="3">
        <name>Mg(2+)</name>
        <dbReference type="ChEBI" id="CHEBI:18420"/>
    </cofactor>
    <text evidence="3">Binds 1 Mg(2+) ion.</text>
</comment>
<dbReference type="EC" id="3.1.3.1" evidence="6"/>
<name>A0A517P4V9_9PLAN</name>
<dbReference type="GO" id="GO:0046872">
    <property type="term" value="F:metal ion binding"/>
    <property type="evidence" value="ECO:0007669"/>
    <property type="project" value="UniProtKB-KW"/>
</dbReference>
<gene>
    <name evidence="6" type="primary">phoA_2</name>
    <name evidence="6" type="ORF">CA12_04910</name>
</gene>
<feature type="binding site" evidence="3">
    <location>
        <position position="305"/>
    </location>
    <ligand>
        <name>Mg(2+)</name>
        <dbReference type="ChEBI" id="CHEBI:18420"/>
    </ligand>
</feature>
<dbReference type="GO" id="GO:0004035">
    <property type="term" value="F:alkaline phosphatase activity"/>
    <property type="evidence" value="ECO:0007669"/>
    <property type="project" value="UniProtKB-EC"/>
</dbReference>
<feature type="binding site" evidence="3">
    <location>
        <position position="538"/>
    </location>
    <ligand>
        <name>Zn(2+)</name>
        <dbReference type="ChEBI" id="CHEBI:29105"/>
        <label>2</label>
    </ligand>
</feature>
<evidence type="ECO:0000256" key="3">
    <source>
        <dbReference type="PIRSR" id="PIRSR601952-2"/>
    </source>
</evidence>
<dbReference type="Proteomes" id="UP000318741">
    <property type="component" value="Chromosome"/>
</dbReference>
<dbReference type="Gene3D" id="3.40.720.10">
    <property type="entry name" value="Alkaline Phosphatase, subunit A"/>
    <property type="match status" value="1"/>
</dbReference>
<evidence type="ECO:0000256" key="2">
    <source>
        <dbReference type="PIRSR" id="PIRSR601952-1"/>
    </source>
</evidence>
<dbReference type="PROSITE" id="PS51257">
    <property type="entry name" value="PROKAR_LIPOPROTEIN"/>
    <property type="match status" value="1"/>
</dbReference>
<dbReference type="InterPro" id="IPR017850">
    <property type="entry name" value="Alkaline_phosphatase_core_sf"/>
</dbReference>
<comment type="cofactor">
    <cofactor evidence="3">
        <name>Zn(2+)</name>
        <dbReference type="ChEBI" id="CHEBI:29105"/>
    </cofactor>
    <text evidence="3">Binds 2 Zn(2+) ions.</text>
</comment>
<keyword evidence="3" id="KW-0479">Metal-binding</keyword>
<evidence type="ECO:0000256" key="5">
    <source>
        <dbReference type="SAM" id="SignalP"/>
    </source>
</evidence>
<dbReference type="OrthoDB" id="9794455at2"/>
<dbReference type="InterPro" id="IPR001952">
    <property type="entry name" value="Alkaline_phosphatase"/>
</dbReference>
<feature type="signal peptide" evidence="5">
    <location>
        <begin position="1"/>
        <end position="29"/>
    </location>
</feature>